<keyword evidence="2" id="KW-0812">Transmembrane</keyword>
<protein>
    <submittedName>
        <fullName evidence="3">Transcriptional corepressor leunig-like protein</fullName>
    </submittedName>
</protein>
<dbReference type="OrthoDB" id="5600002at2759"/>
<evidence type="ECO:0000313" key="4">
    <source>
        <dbReference type="Proteomes" id="UP000187609"/>
    </source>
</evidence>
<dbReference type="KEGG" id="nau:109219196"/>
<dbReference type="PANTHER" id="PTHR44376">
    <property type="entry name" value="TRANSCRIPTIONAL REGULATOR OF FILAMENTOUS GROWTH FLO8"/>
    <property type="match status" value="1"/>
</dbReference>
<dbReference type="Gramene" id="OIT21222">
    <property type="protein sequence ID" value="OIT21222"/>
    <property type="gene ID" value="A4A49_35132"/>
</dbReference>
<keyword evidence="4" id="KW-1185">Reference proteome</keyword>
<accession>A0A1J6JVQ8</accession>
<dbReference type="Pfam" id="PF08513">
    <property type="entry name" value="LisH"/>
    <property type="match status" value="1"/>
</dbReference>
<name>A0A1J6JVQ8_NICAT</name>
<organism evidence="3 4">
    <name type="scientific">Nicotiana attenuata</name>
    <name type="common">Coyote tobacco</name>
    <dbReference type="NCBI Taxonomy" id="49451"/>
    <lineage>
        <taxon>Eukaryota</taxon>
        <taxon>Viridiplantae</taxon>
        <taxon>Streptophyta</taxon>
        <taxon>Embryophyta</taxon>
        <taxon>Tracheophyta</taxon>
        <taxon>Spermatophyta</taxon>
        <taxon>Magnoliopsida</taxon>
        <taxon>eudicotyledons</taxon>
        <taxon>Gunneridae</taxon>
        <taxon>Pentapetalae</taxon>
        <taxon>asterids</taxon>
        <taxon>lamiids</taxon>
        <taxon>Solanales</taxon>
        <taxon>Solanaceae</taxon>
        <taxon>Nicotianoideae</taxon>
        <taxon>Nicotianeae</taxon>
        <taxon>Nicotiana</taxon>
    </lineage>
</organism>
<dbReference type="GeneID" id="109219196"/>
<proteinExistence type="predicted"/>
<dbReference type="AlphaFoldDB" id="A0A1J6JVQ8"/>
<dbReference type="PANTHER" id="PTHR44376:SF8">
    <property type="entry name" value="TRANSCRIPTIONAL COREPRESSOR LEUNIG-LIKE"/>
    <property type="match status" value="1"/>
</dbReference>
<feature type="compositionally biased region" description="Low complexity" evidence="1">
    <location>
        <begin position="239"/>
        <end position="253"/>
    </location>
</feature>
<comment type="caution">
    <text evidence="3">The sequence shown here is derived from an EMBL/GenBank/DDBJ whole genome shotgun (WGS) entry which is preliminary data.</text>
</comment>
<dbReference type="OMA" id="MEQIPNM"/>
<evidence type="ECO:0000256" key="2">
    <source>
        <dbReference type="SAM" id="Phobius"/>
    </source>
</evidence>
<gene>
    <name evidence="3" type="primary">LUH_2</name>
    <name evidence="3" type="ORF">A4A49_35132</name>
</gene>
<dbReference type="InterPro" id="IPR044716">
    <property type="entry name" value="LEUNIG-like"/>
</dbReference>
<keyword evidence="2" id="KW-0472">Membrane</keyword>
<dbReference type="GO" id="GO:0003714">
    <property type="term" value="F:transcription corepressor activity"/>
    <property type="evidence" value="ECO:0007669"/>
    <property type="project" value="InterPro"/>
</dbReference>
<evidence type="ECO:0000313" key="3">
    <source>
        <dbReference type="EMBL" id="OIT21222.1"/>
    </source>
</evidence>
<dbReference type="Proteomes" id="UP000187609">
    <property type="component" value="Unassembled WGS sequence"/>
</dbReference>
<dbReference type="InterPro" id="IPR006594">
    <property type="entry name" value="LisH"/>
</dbReference>
<keyword evidence="2" id="KW-1133">Transmembrane helix</keyword>
<dbReference type="SMR" id="A0A1J6JVQ8"/>
<sequence length="253" mass="27595">MVRGLTIGRNAAIKALVWGPLGLNERRDLSSCCYFGDWLSPQSSCAYTLVLHVTLFVLITGGVLLLLSRLDVYIHDYLVKKGMNTTAEALAREANVNPGQAAVNCPGGFLAEWWDVFYDIFNSNQAEQAQEPYAEVPRTMDNAVPYIPSGFNPDSKIKIQEQGNLVLPDEEVTSKLRILEVDDASHRVPSATASSPPVQQMPNMPQQWEARDETSGIYFGRTKQMDPNHCGPTKALLPTTGSSDAGSSTGSCS</sequence>
<reference evidence="3" key="1">
    <citation type="submission" date="2016-11" db="EMBL/GenBank/DDBJ databases">
        <title>The genome of Nicotiana attenuata.</title>
        <authorList>
            <person name="Xu S."/>
            <person name="Brockmoeller T."/>
            <person name="Gaquerel E."/>
            <person name="Navarro A."/>
            <person name="Kuhl H."/>
            <person name="Gase K."/>
            <person name="Ling Z."/>
            <person name="Zhou W."/>
            <person name="Kreitzer C."/>
            <person name="Stanke M."/>
            <person name="Tang H."/>
            <person name="Lyons E."/>
            <person name="Pandey P."/>
            <person name="Pandey S.P."/>
            <person name="Timmermann B."/>
            <person name="Baldwin I.T."/>
        </authorList>
    </citation>
    <scope>NUCLEOTIDE SEQUENCE [LARGE SCALE GENOMIC DNA]</scope>
    <source>
        <strain evidence="3">UT</strain>
    </source>
</reference>
<dbReference type="STRING" id="49451.A0A1J6JVQ8"/>
<feature type="transmembrane region" description="Helical" evidence="2">
    <location>
        <begin position="46"/>
        <end position="67"/>
    </location>
</feature>
<dbReference type="EMBL" id="MJEQ01004502">
    <property type="protein sequence ID" value="OIT21222.1"/>
    <property type="molecule type" value="Genomic_DNA"/>
</dbReference>
<dbReference type="PROSITE" id="PS50896">
    <property type="entry name" value="LISH"/>
    <property type="match status" value="1"/>
</dbReference>
<evidence type="ECO:0000256" key="1">
    <source>
        <dbReference type="SAM" id="MobiDB-lite"/>
    </source>
</evidence>
<dbReference type="SMART" id="SM00667">
    <property type="entry name" value="LisH"/>
    <property type="match status" value="1"/>
</dbReference>
<feature type="region of interest" description="Disordered" evidence="1">
    <location>
        <begin position="222"/>
        <end position="253"/>
    </location>
</feature>